<dbReference type="SUPFAM" id="SSF46689">
    <property type="entry name" value="Homeodomain-like"/>
    <property type="match status" value="1"/>
</dbReference>
<dbReference type="InterPro" id="IPR002514">
    <property type="entry name" value="Transposase_8"/>
</dbReference>
<dbReference type="EMBL" id="JBHRSW010000002">
    <property type="protein sequence ID" value="MFC3120008.1"/>
    <property type="molecule type" value="Genomic_DNA"/>
</dbReference>
<dbReference type="Proteomes" id="UP001595478">
    <property type="component" value="Unassembled WGS sequence"/>
</dbReference>
<comment type="similarity">
    <text evidence="1">Belongs to the transposase 8 family.</text>
</comment>
<organism evidence="3 4">
    <name type="scientific">Agaribacter flavus</name>
    <dbReference type="NCBI Taxonomy" id="1902781"/>
    <lineage>
        <taxon>Bacteria</taxon>
        <taxon>Pseudomonadati</taxon>
        <taxon>Pseudomonadota</taxon>
        <taxon>Gammaproteobacteria</taxon>
        <taxon>Alteromonadales</taxon>
        <taxon>Alteromonadaceae</taxon>
        <taxon>Agaribacter</taxon>
    </lineage>
</organism>
<comment type="caution">
    <text evidence="3">The sequence shown here is derived from an EMBL/GenBank/DDBJ whole genome shotgun (WGS) entry which is preliminary data.</text>
</comment>
<evidence type="ECO:0000313" key="4">
    <source>
        <dbReference type="Proteomes" id="UP001595478"/>
    </source>
</evidence>
<gene>
    <name evidence="3" type="ORF">ACFOHL_00055</name>
</gene>
<name>A0ABV7FLA7_9ALTE</name>
<keyword evidence="4" id="KW-1185">Reference proteome</keyword>
<evidence type="ECO:0000313" key="3">
    <source>
        <dbReference type="EMBL" id="MFC3120008.1"/>
    </source>
</evidence>
<reference evidence="4" key="1">
    <citation type="journal article" date="2019" name="Int. J. Syst. Evol. Microbiol.">
        <title>The Global Catalogue of Microorganisms (GCM) 10K type strain sequencing project: providing services to taxonomists for standard genome sequencing and annotation.</title>
        <authorList>
            <consortium name="The Broad Institute Genomics Platform"/>
            <consortium name="The Broad Institute Genome Sequencing Center for Infectious Disease"/>
            <person name="Wu L."/>
            <person name="Ma J."/>
        </authorList>
    </citation>
    <scope>NUCLEOTIDE SEQUENCE [LARGE SCALE GENOMIC DNA]</scope>
    <source>
        <strain evidence="4">KCTC 52473</strain>
    </source>
</reference>
<accession>A0ABV7FLA7</accession>
<dbReference type="RefSeq" id="WP_376918154.1">
    <property type="nucleotide sequence ID" value="NZ_JBHRSW010000002.1"/>
</dbReference>
<proteinExistence type="inferred from homology"/>
<evidence type="ECO:0000256" key="2">
    <source>
        <dbReference type="SAM" id="MobiDB-lite"/>
    </source>
</evidence>
<protein>
    <submittedName>
        <fullName evidence="3">Transposase</fullName>
    </submittedName>
</protein>
<evidence type="ECO:0000256" key="1">
    <source>
        <dbReference type="ARBA" id="ARBA00009964"/>
    </source>
</evidence>
<dbReference type="InterPro" id="IPR009057">
    <property type="entry name" value="Homeodomain-like_sf"/>
</dbReference>
<sequence>MGYPKERKEAALKKMMPPNNQPISQIAKTEGISEATLYAWRADARKSGRLLPDGDTTPEGWNASDKFAAVLETASLNDAELSAWCREKGLYPDVCQHSCRVFKLLLSLVFDHHRLGLNTLPSLAPSL</sequence>
<dbReference type="Pfam" id="PF01527">
    <property type="entry name" value="HTH_Tnp_1"/>
    <property type="match status" value="1"/>
</dbReference>
<feature type="compositionally biased region" description="Basic and acidic residues" evidence="2">
    <location>
        <begin position="1"/>
        <end position="12"/>
    </location>
</feature>
<feature type="region of interest" description="Disordered" evidence="2">
    <location>
        <begin position="1"/>
        <end position="23"/>
    </location>
</feature>